<feature type="region of interest" description="Disordered" evidence="1">
    <location>
        <begin position="1009"/>
        <end position="1142"/>
    </location>
</feature>
<dbReference type="eggNOG" id="ENOG502QTWE">
    <property type="taxonomic scope" value="Eukaryota"/>
</dbReference>
<dbReference type="GO" id="GO:0000978">
    <property type="term" value="F:RNA polymerase II cis-regulatory region sequence-specific DNA binding"/>
    <property type="evidence" value="ECO:0007669"/>
    <property type="project" value="EnsemblFungi"/>
</dbReference>
<dbReference type="GO" id="GO:0060963">
    <property type="term" value="P:positive regulation of ribosomal protein gene transcription by RNA polymerase II"/>
    <property type="evidence" value="ECO:0007669"/>
    <property type="project" value="EnsemblFungi"/>
</dbReference>
<dbReference type="OMA" id="TIWDLYT"/>
<dbReference type="PANTHER" id="PTHR37784:SF1">
    <property type="entry name" value="GLYCOLYTIC GENES TRANSCRIPTIONAL ACTIVATOR GCR1"/>
    <property type="match status" value="1"/>
</dbReference>
<dbReference type="InterPro" id="IPR022210">
    <property type="entry name" value="TF_GCR1-like"/>
</dbReference>
<feature type="compositionally biased region" description="Polar residues" evidence="1">
    <location>
        <begin position="612"/>
        <end position="626"/>
    </location>
</feature>
<dbReference type="GO" id="GO:0001228">
    <property type="term" value="F:DNA-binding transcription activator activity, RNA polymerase II-specific"/>
    <property type="evidence" value="ECO:0007669"/>
    <property type="project" value="EnsemblFungi"/>
</dbReference>
<evidence type="ECO:0000313" key="3">
    <source>
        <dbReference type="EMBL" id="CCC69199.1"/>
    </source>
</evidence>
<proteinExistence type="predicted"/>
<dbReference type="STRING" id="1064592.G0VCI9"/>
<dbReference type="InterPro" id="IPR052146">
    <property type="entry name" value="HOT1"/>
</dbReference>
<dbReference type="GeneID" id="96902782"/>
<sequence>MNFFNQFPQTDPTILNQNTRGYTRGRAATAPFSYSPSPSSLSPYKRNVITNKLQHLLSQQEQQTKVNSSNTTSNFYTITQYILQTYFKVDLNSLSSLKLIDLIVDQTYPDSLTLRKLHEGSSVQPYEYFNTVSRDSDISKCPLFALAIYFIIRWSHPNPPISIYNYSSIPLLDPEYISLDSNPLLYGENPDLSNINSNVKIARSESFEPSRELIDIVFPWLPYLRQEMLLVDRTNYKLHSLCELFEFMGRIVIQDLRYLNHHALLLPNILSFIANFIPDLFQNHQFKAIDQFGTTNITTNDVLTSSMRINDNRSFMNGINNENNNIPISNDYKIPQEIESRFLELSKKLTVENVRLSQQVTQLKSELSSITAMCDQILHGQQELILQNNNTSTSRSDNTRVPEKDRIMITNVDDQAESINKILGSLTNPESNPMDIPLHPSSAVPSPSISASEQVLPSSNMGMKSSYPSPLIHQQRHSPLQKRRFPSLPIPTTKVKSPFSPTPATSDSPFAKRQKKANVDKLTPSQTALEALLPNALSSDFNNDKLNKITEQVESKSQAIIQRRPELVQTKSMSTPASPLASLPGSTKPVNFVIGGREDRANSSSTSESSSVQIQPINNDNSVRSTKISEKEHLSGPVPVPVSFSIPMKPHIGTRPTLNRNDDSTTSMPLTPIESTLSKQPSSLDEVSPKTTADVVTDTDKNKATQKKINTFSSKSNASSTMKWDGSNTTHSPIKLAPLKSIPLITKSTNLPKLHKMNHTVQPQLYANLGTFLNKVSTKSKRTPPLNLGNPEDNLKSGEDRGEEYKETKESVASNKNGPNENIKYKLSRENKTIWDLYAEWFIGLNGNPSIKKLIEKFGWRRWKVSEDSHFFPTRRIIMDYIENECDRGIKLGRFKPDQSREEIRKIIVSDLEKFRINNGLTLNSLSLYFRNLTKNNKEIGIFENFKTWSVRYMTEDEKVKYCKRQHISTSSSSSHAASRSSEAQQSTKQLIELSATLLNLKKEITETNSEKDKKKKNKKKKKSASTEPNSQKKSEDSVETGTEKQHETVVGDEKKKDETIDVEAEKKDDIIEKSSIKVLTSAPPSDKSREKIYPITTTSTNVTTTNASPDKTTPRSSNDLSIDIEPETANVLSKGGTPTVT</sequence>
<dbReference type="PANTHER" id="PTHR37784">
    <property type="entry name" value="PROTEIN MSN1"/>
    <property type="match status" value="1"/>
</dbReference>
<dbReference type="OrthoDB" id="428577at2759"/>
<accession>G0VCI9</accession>
<feature type="compositionally biased region" description="Low complexity" evidence="1">
    <location>
        <begin position="1097"/>
        <end position="1107"/>
    </location>
</feature>
<feature type="domain" description="Transcription activator GCR1-like" evidence="2">
    <location>
        <begin position="825"/>
        <end position="890"/>
    </location>
</feature>
<dbReference type="RefSeq" id="XP_003675565.1">
    <property type="nucleotide sequence ID" value="XM_003675517.1"/>
</dbReference>
<dbReference type="GO" id="GO:0005635">
    <property type="term" value="C:nuclear envelope"/>
    <property type="evidence" value="ECO:0007669"/>
    <property type="project" value="EnsemblFungi"/>
</dbReference>
<feature type="compositionally biased region" description="Polar residues" evidence="1">
    <location>
        <begin position="656"/>
        <end position="685"/>
    </location>
</feature>
<protein>
    <recommendedName>
        <fullName evidence="2">Transcription activator GCR1-like domain-containing protein</fullName>
    </recommendedName>
</protein>
<dbReference type="InParanoid" id="G0VCI9"/>
<evidence type="ECO:0000259" key="2">
    <source>
        <dbReference type="Pfam" id="PF12550"/>
    </source>
</evidence>
<feature type="compositionally biased region" description="Basic and acidic residues" evidence="1">
    <location>
        <begin position="793"/>
        <end position="810"/>
    </location>
</feature>
<dbReference type="GO" id="GO:0006110">
    <property type="term" value="P:regulation of glycolytic process"/>
    <property type="evidence" value="ECO:0007669"/>
    <property type="project" value="EnsemblFungi"/>
</dbReference>
<dbReference type="EMBL" id="HE576754">
    <property type="protein sequence ID" value="CCC69199.1"/>
    <property type="molecule type" value="Genomic_DNA"/>
</dbReference>
<feature type="region of interest" description="Disordered" evidence="1">
    <location>
        <begin position="463"/>
        <end position="514"/>
    </location>
</feature>
<dbReference type="Proteomes" id="UP000001640">
    <property type="component" value="Chromosome 3"/>
</dbReference>
<name>G0VCI9_NAUCA</name>
<feature type="region of interest" description="Disordered" evidence="1">
    <location>
        <begin position="779"/>
        <end position="817"/>
    </location>
</feature>
<dbReference type="Gene3D" id="1.10.443.20">
    <property type="entry name" value="Centromere DNA-binding protein complex CBF3 subunit, domain 2"/>
    <property type="match status" value="1"/>
</dbReference>
<feature type="compositionally biased region" description="Polar residues" evidence="1">
    <location>
        <begin position="1108"/>
        <end position="1121"/>
    </location>
</feature>
<dbReference type="GO" id="GO:0000122">
    <property type="term" value="P:negative regulation of transcription by RNA polymerase II"/>
    <property type="evidence" value="ECO:0007669"/>
    <property type="project" value="EnsemblFungi"/>
</dbReference>
<organism evidence="3 4">
    <name type="scientific">Naumovozyma castellii</name>
    <name type="common">Yeast</name>
    <name type="synonym">Saccharomyces castellii</name>
    <dbReference type="NCBI Taxonomy" id="27288"/>
    <lineage>
        <taxon>Eukaryota</taxon>
        <taxon>Fungi</taxon>
        <taxon>Dikarya</taxon>
        <taxon>Ascomycota</taxon>
        <taxon>Saccharomycotina</taxon>
        <taxon>Saccharomycetes</taxon>
        <taxon>Saccharomycetales</taxon>
        <taxon>Saccharomycetaceae</taxon>
        <taxon>Naumovozyma</taxon>
    </lineage>
</organism>
<gene>
    <name evidence="3" type="primary">NCAS0C02090</name>
    <name evidence="3" type="ordered locus">NCAS_0C02090</name>
</gene>
<dbReference type="GO" id="GO:0034728">
    <property type="term" value="P:nucleosome organization"/>
    <property type="evidence" value="ECO:0007669"/>
    <property type="project" value="EnsemblFungi"/>
</dbReference>
<dbReference type="KEGG" id="ncs:NCAS_0C02090"/>
<feature type="compositionally biased region" description="Basic and acidic residues" evidence="1">
    <location>
        <begin position="1031"/>
        <end position="1076"/>
    </location>
</feature>
<dbReference type="GO" id="GO:0061435">
    <property type="term" value="P:positive regulation of transcription from a mobile element promoter"/>
    <property type="evidence" value="ECO:0007669"/>
    <property type="project" value="EnsemblFungi"/>
</dbReference>
<feature type="region of interest" description="Disordered" evidence="1">
    <location>
        <begin position="597"/>
        <end position="702"/>
    </location>
</feature>
<feature type="compositionally biased region" description="Basic residues" evidence="1">
    <location>
        <begin position="474"/>
        <end position="485"/>
    </location>
</feature>
<evidence type="ECO:0000313" key="4">
    <source>
        <dbReference type="Proteomes" id="UP000001640"/>
    </source>
</evidence>
<reference key="2">
    <citation type="submission" date="2011-08" db="EMBL/GenBank/DDBJ databases">
        <title>Genome sequence of Naumovozyma castellii.</title>
        <authorList>
            <person name="Gordon J.L."/>
            <person name="Armisen D."/>
            <person name="Proux-Wera E."/>
            <person name="OhEigeartaigh S.S."/>
            <person name="Byrne K.P."/>
            <person name="Wolfe K.H."/>
        </authorList>
    </citation>
    <scope>NUCLEOTIDE SEQUENCE</scope>
    <source>
        <strain>Type strain:CBS 4309</strain>
    </source>
</reference>
<dbReference type="Pfam" id="PF12550">
    <property type="entry name" value="GCR1_C"/>
    <property type="match status" value="1"/>
</dbReference>
<feature type="region of interest" description="Disordered" evidence="1">
    <location>
        <begin position="710"/>
        <end position="729"/>
    </location>
</feature>
<dbReference type="AlphaFoldDB" id="G0VCI9"/>
<reference evidence="3 4" key="1">
    <citation type="journal article" date="2011" name="Proc. Natl. Acad. Sci. U.S.A.">
        <title>Evolutionary erosion of yeast sex chromosomes by mating-type switching accidents.</title>
        <authorList>
            <person name="Gordon J.L."/>
            <person name="Armisen D."/>
            <person name="Proux-Wera E."/>
            <person name="Oheigeartaigh S.S."/>
            <person name="Byrne K.P."/>
            <person name="Wolfe K.H."/>
        </authorList>
    </citation>
    <scope>NUCLEOTIDE SEQUENCE [LARGE SCALE GENOMIC DNA]</scope>
    <source>
        <strain evidence="4">ATCC 76901 / BCRC 22586 / CBS 4309 / NBRC 1992 / NRRL Y-12630</strain>
    </source>
</reference>
<dbReference type="GO" id="GO:0005667">
    <property type="term" value="C:transcription regulator complex"/>
    <property type="evidence" value="ECO:0007669"/>
    <property type="project" value="EnsemblFungi"/>
</dbReference>
<dbReference type="FunCoup" id="G0VCI9">
    <property type="interactions" value="1279"/>
</dbReference>
<keyword evidence="4" id="KW-1185">Reference proteome</keyword>
<dbReference type="HOGENOM" id="CLU_004933_0_0_1"/>
<feature type="compositionally biased region" description="Basic residues" evidence="1">
    <location>
        <begin position="1014"/>
        <end position="1024"/>
    </location>
</feature>
<dbReference type="InterPro" id="IPR038279">
    <property type="entry name" value="Ndc10_dom2_sf"/>
</dbReference>
<evidence type="ECO:0000256" key="1">
    <source>
        <dbReference type="SAM" id="MobiDB-lite"/>
    </source>
</evidence>